<dbReference type="Proteomes" id="UP000799750">
    <property type="component" value="Unassembled WGS sequence"/>
</dbReference>
<keyword evidence="3" id="KW-1185">Reference proteome</keyword>
<dbReference type="EMBL" id="MU004189">
    <property type="protein sequence ID" value="KAF2495546.1"/>
    <property type="molecule type" value="Genomic_DNA"/>
</dbReference>
<sequence>MHQVVNAIAVFYSPSLLYFFPLCLQFIALFFLLISGAQLKIMLERTNHILNFEFEYARSMLRNFSTKNWPAFHVKTPSASLFTQRAQLPKTNHQHPPTHTQTG</sequence>
<dbReference type="AlphaFoldDB" id="A0A6A6QTP0"/>
<evidence type="ECO:0000256" key="1">
    <source>
        <dbReference type="SAM" id="Phobius"/>
    </source>
</evidence>
<feature type="transmembrane region" description="Helical" evidence="1">
    <location>
        <begin position="16"/>
        <end position="35"/>
    </location>
</feature>
<accession>A0A6A6QTP0</accession>
<reference evidence="2" key="1">
    <citation type="journal article" date="2020" name="Stud. Mycol.">
        <title>101 Dothideomycetes genomes: a test case for predicting lifestyles and emergence of pathogens.</title>
        <authorList>
            <person name="Haridas S."/>
            <person name="Albert R."/>
            <person name="Binder M."/>
            <person name="Bloem J."/>
            <person name="Labutti K."/>
            <person name="Salamov A."/>
            <person name="Andreopoulos B."/>
            <person name="Baker S."/>
            <person name="Barry K."/>
            <person name="Bills G."/>
            <person name="Bluhm B."/>
            <person name="Cannon C."/>
            <person name="Castanera R."/>
            <person name="Culley D."/>
            <person name="Daum C."/>
            <person name="Ezra D."/>
            <person name="Gonzalez J."/>
            <person name="Henrissat B."/>
            <person name="Kuo A."/>
            <person name="Liang C."/>
            <person name="Lipzen A."/>
            <person name="Lutzoni F."/>
            <person name="Magnuson J."/>
            <person name="Mondo S."/>
            <person name="Nolan M."/>
            <person name="Ohm R."/>
            <person name="Pangilinan J."/>
            <person name="Park H.-J."/>
            <person name="Ramirez L."/>
            <person name="Alfaro M."/>
            <person name="Sun H."/>
            <person name="Tritt A."/>
            <person name="Yoshinaga Y."/>
            <person name="Zwiers L.-H."/>
            <person name="Turgeon B."/>
            <person name="Goodwin S."/>
            <person name="Spatafora J."/>
            <person name="Crous P."/>
            <person name="Grigoriev I."/>
        </authorList>
    </citation>
    <scope>NUCLEOTIDE SEQUENCE</scope>
    <source>
        <strain evidence="2">CBS 269.34</strain>
    </source>
</reference>
<protein>
    <submittedName>
        <fullName evidence="2">Uncharacterized protein</fullName>
    </submittedName>
</protein>
<proteinExistence type="predicted"/>
<gene>
    <name evidence="2" type="ORF">BU16DRAFT_392970</name>
</gene>
<evidence type="ECO:0000313" key="2">
    <source>
        <dbReference type="EMBL" id="KAF2495546.1"/>
    </source>
</evidence>
<name>A0A6A6QTP0_9PEZI</name>
<evidence type="ECO:0000313" key="3">
    <source>
        <dbReference type="Proteomes" id="UP000799750"/>
    </source>
</evidence>
<keyword evidence="1" id="KW-1133">Transmembrane helix</keyword>
<keyword evidence="1" id="KW-0472">Membrane</keyword>
<organism evidence="2 3">
    <name type="scientific">Lophium mytilinum</name>
    <dbReference type="NCBI Taxonomy" id="390894"/>
    <lineage>
        <taxon>Eukaryota</taxon>
        <taxon>Fungi</taxon>
        <taxon>Dikarya</taxon>
        <taxon>Ascomycota</taxon>
        <taxon>Pezizomycotina</taxon>
        <taxon>Dothideomycetes</taxon>
        <taxon>Pleosporomycetidae</taxon>
        <taxon>Mytilinidiales</taxon>
        <taxon>Mytilinidiaceae</taxon>
        <taxon>Lophium</taxon>
    </lineage>
</organism>
<keyword evidence="1" id="KW-0812">Transmembrane</keyword>